<reference evidence="3" key="2">
    <citation type="submission" date="2015-01" db="EMBL/GenBank/DDBJ databases">
        <title>Evolutionary Origins and Diversification of the Mycorrhizal Mutualists.</title>
        <authorList>
            <consortium name="DOE Joint Genome Institute"/>
            <consortium name="Mycorrhizal Genomics Consortium"/>
            <person name="Kohler A."/>
            <person name="Kuo A."/>
            <person name="Nagy L.G."/>
            <person name="Floudas D."/>
            <person name="Copeland A."/>
            <person name="Barry K.W."/>
            <person name="Cichocki N."/>
            <person name="Veneault-Fourrey C."/>
            <person name="LaButti K."/>
            <person name="Lindquist E.A."/>
            <person name="Lipzen A."/>
            <person name="Lundell T."/>
            <person name="Morin E."/>
            <person name="Murat C."/>
            <person name="Riley R."/>
            <person name="Ohm R."/>
            <person name="Sun H."/>
            <person name="Tunlid A."/>
            <person name="Henrissat B."/>
            <person name="Grigoriev I.V."/>
            <person name="Hibbett D.S."/>
            <person name="Martin F."/>
        </authorList>
    </citation>
    <scope>NUCLEOTIDE SEQUENCE [LARGE SCALE GENOMIC DNA]</scope>
    <source>
        <strain evidence="3">Ve08.2h10</strain>
    </source>
</reference>
<dbReference type="InParanoid" id="A0A0D0D210"/>
<gene>
    <name evidence="2" type="ORF">PAXRUDRAFT_832412</name>
</gene>
<organism evidence="2 3">
    <name type="scientific">Paxillus rubicundulus Ve08.2h10</name>
    <dbReference type="NCBI Taxonomy" id="930991"/>
    <lineage>
        <taxon>Eukaryota</taxon>
        <taxon>Fungi</taxon>
        <taxon>Dikarya</taxon>
        <taxon>Basidiomycota</taxon>
        <taxon>Agaricomycotina</taxon>
        <taxon>Agaricomycetes</taxon>
        <taxon>Agaricomycetidae</taxon>
        <taxon>Boletales</taxon>
        <taxon>Paxilineae</taxon>
        <taxon>Paxillaceae</taxon>
        <taxon>Paxillus</taxon>
    </lineage>
</organism>
<sequence>MSSELMSAPPKRCLRPPRNPPRNAPNSLGDQDEEIFRQMAKFRQESSDLIRASN</sequence>
<evidence type="ECO:0000313" key="3">
    <source>
        <dbReference type="Proteomes" id="UP000054538"/>
    </source>
</evidence>
<dbReference type="AlphaFoldDB" id="A0A0D0D210"/>
<proteinExistence type="predicted"/>
<evidence type="ECO:0000256" key="1">
    <source>
        <dbReference type="SAM" id="MobiDB-lite"/>
    </source>
</evidence>
<accession>A0A0D0D210</accession>
<dbReference type="EMBL" id="KN825679">
    <property type="protein sequence ID" value="KIK82098.1"/>
    <property type="molecule type" value="Genomic_DNA"/>
</dbReference>
<feature type="region of interest" description="Disordered" evidence="1">
    <location>
        <begin position="1"/>
        <end position="32"/>
    </location>
</feature>
<reference evidence="2 3" key="1">
    <citation type="submission" date="2014-04" db="EMBL/GenBank/DDBJ databases">
        <authorList>
            <consortium name="DOE Joint Genome Institute"/>
            <person name="Kuo A."/>
            <person name="Kohler A."/>
            <person name="Jargeat P."/>
            <person name="Nagy L.G."/>
            <person name="Floudas D."/>
            <person name="Copeland A."/>
            <person name="Barry K.W."/>
            <person name="Cichocki N."/>
            <person name="Veneault-Fourrey C."/>
            <person name="LaButti K."/>
            <person name="Lindquist E.A."/>
            <person name="Lipzen A."/>
            <person name="Lundell T."/>
            <person name="Morin E."/>
            <person name="Murat C."/>
            <person name="Sun H."/>
            <person name="Tunlid A."/>
            <person name="Henrissat B."/>
            <person name="Grigoriev I.V."/>
            <person name="Hibbett D.S."/>
            <person name="Martin F."/>
            <person name="Nordberg H.P."/>
            <person name="Cantor M.N."/>
            <person name="Hua S.X."/>
        </authorList>
    </citation>
    <scope>NUCLEOTIDE SEQUENCE [LARGE SCALE GENOMIC DNA]</scope>
    <source>
        <strain evidence="2 3">Ve08.2h10</strain>
    </source>
</reference>
<protein>
    <submittedName>
        <fullName evidence="2">Unplaced genomic scaffold scaffold_857, whole genome shotgun sequence</fullName>
    </submittedName>
</protein>
<dbReference type="Proteomes" id="UP000054538">
    <property type="component" value="Unassembled WGS sequence"/>
</dbReference>
<keyword evidence="3" id="KW-1185">Reference proteome</keyword>
<evidence type="ECO:0000313" key="2">
    <source>
        <dbReference type="EMBL" id="KIK82098.1"/>
    </source>
</evidence>
<dbReference type="HOGENOM" id="CLU_3051040_0_0_1"/>
<name>A0A0D0D210_9AGAM</name>